<dbReference type="Pfam" id="PF25019">
    <property type="entry name" value="LRR_R13L1-DRL21"/>
    <property type="match status" value="1"/>
</dbReference>
<dbReference type="Pfam" id="PF18052">
    <property type="entry name" value="Rx_N"/>
    <property type="match status" value="1"/>
</dbReference>
<keyword evidence="5" id="KW-0611">Plant defense</keyword>
<evidence type="ECO:0000256" key="5">
    <source>
        <dbReference type="ARBA" id="ARBA00022821"/>
    </source>
</evidence>
<feature type="domain" description="Disease resistance N-terminal" evidence="9">
    <location>
        <begin position="31"/>
        <end position="106"/>
    </location>
</feature>
<keyword evidence="7" id="KW-0175">Coiled coil</keyword>
<dbReference type="GO" id="GO:0006952">
    <property type="term" value="P:defense response"/>
    <property type="evidence" value="ECO:0007669"/>
    <property type="project" value="UniProtKB-KW"/>
</dbReference>
<dbReference type="PANTHER" id="PTHR36766:SF55">
    <property type="entry name" value="OS11G0492900 PROTEIN"/>
    <property type="match status" value="1"/>
</dbReference>
<dbReference type="SUPFAM" id="SSF52058">
    <property type="entry name" value="L domain-like"/>
    <property type="match status" value="1"/>
</dbReference>
<feature type="coiled-coil region" evidence="7">
    <location>
        <begin position="36"/>
        <end position="63"/>
    </location>
</feature>
<dbReference type="InterPro" id="IPR042197">
    <property type="entry name" value="Apaf_helical"/>
</dbReference>
<reference evidence="12" key="1">
    <citation type="submission" date="2020-07" db="EMBL/GenBank/DDBJ databases">
        <title>Genome sequence and genetic diversity analysis of an under-domesticated orphan crop, white fonio (Digitaria exilis).</title>
        <authorList>
            <person name="Bennetzen J.L."/>
            <person name="Chen S."/>
            <person name="Ma X."/>
            <person name="Wang X."/>
            <person name="Yssel A.E.J."/>
            <person name="Chaluvadi S.R."/>
            <person name="Johnson M."/>
            <person name="Gangashetty P."/>
            <person name="Hamidou F."/>
            <person name="Sanogo M.D."/>
            <person name="Zwaenepoel A."/>
            <person name="Wallace J."/>
            <person name="Van De Peer Y."/>
            <person name="Van Deynze A."/>
        </authorList>
    </citation>
    <scope>NUCLEOTIDE SEQUENCE</scope>
    <source>
        <tissue evidence="12">Leaves</tissue>
    </source>
</reference>
<accession>A0A835EJ50</accession>
<sequence length="1134" mass="128426">MSGLFASLSIGKAWEKLSSLLRVFSMVPSSSSSASQQEDLEELRKLERTMRRIRATLHDAEEHWNIREESAKLRLKELKEVAYDIEDLVDEYDYEANRCKVLSLDRFAGIPNTGKRKHHEVNVACSVDACVVAVPHDLVIRARKITERFNEIVQYSEHFRLSADDGERRFAPDITSLRHTSSVVFEASILGRDQDKDKITDKLLSREGENAGSPVSVMAIVGMGGLGKTTLAQLVYNDPRVRQSFDKDAWVCVSEHFDVNAITRNIFTALTSKQCIDTQLATLQKKLAEEIKERRVLLVLDDVWNERRDSWELFCAPMTSAKICQIIVTTRSEQVARLIQTIPFYNLNCLSFDESWLLFSKAACIGVQKFDHPTNMTWIGKSIVKRCKGLPLAIKTLGSMLRYESDERIWKDVLESELWDLKGLRDEVLPALELSYKHMPIYIRRCFVALSLFPKDCKLDSEEVLHLWKLLDLLDSGGSDDDCEIGRLYLKELAQRSILQLDSDDGSYYLLHDLIHDLACFFAGEEFYRIEHGTVTEIPQNVRYLSIKNKFVTAAEISVFPHSLRALRVWSSWGEPIISEALFSKCSKLRALDIGGSINLGMGLLDVVGHLKLLRHLSFYHHDEPSLSKDHDKSWMSAQHLLNLLVSRARNLTNLLTLPDLYISGTRCSFNIRELRNINKIREMRISGLRNIRHAEDAIEAQLLMKSHLRSLVLKFDVIERQCTCGLLPEIVTIPDDQLLDSLRPHHNLRKLCIFYYDSRKYPSWLGNASFSMLARIVLGCCGSKHLPKLGRLPSLKYLSVNSMYHMERVSLESERQIAGEKEFPSLTELQFGTMSEWSEWYGVDTGVFPRLNTLSLLACSKLSSLPLGPFQSLITLKLVLCKSLATFPSSPALRNLDISFCSALRQIPTLPSLLDLRIEGCSVVTELPVLPSILKLDVSNCPSLISIGSASSDPLILQTYHCSSPDVNTIPKLSTLRINCCQNLSSIGSFPLLSTMELRCCPNLIAVGSLPSLNTLKLMYCLNACEVCLLTTLNLKYKQHTELLFNLLSSLPSLECLEIYDMSIARIPLKQQSLPSLARLRLSNCNDLQYCDGLVTLTSLEHLEVWNCPKLNLPPLQLKTLINRDAGYKFQCL</sequence>
<evidence type="ECO:0000313" key="12">
    <source>
        <dbReference type="EMBL" id="KAF8694034.1"/>
    </source>
</evidence>
<dbReference type="PANTHER" id="PTHR36766">
    <property type="entry name" value="PLANT BROAD-SPECTRUM MILDEW RESISTANCE PROTEIN RPW8"/>
    <property type="match status" value="1"/>
</dbReference>
<dbReference type="InterPro" id="IPR041118">
    <property type="entry name" value="Rx_N"/>
</dbReference>
<dbReference type="InterPro" id="IPR032675">
    <property type="entry name" value="LRR_dom_sf"/>
</dbReference>
<dbReference type="Gene3D" id="1.10.10.10">
    <property type="entry name" value="Winged helix-like DNA-binding domain superfamily/Winged helix DNA-binding domain"/>
    <property type="match status" value="1"/>
</dbReference>
<evidence type="ECO:0000256" key="1">
    <source>
        <dbReference type="ARBA" id="ARBA00008894"/>
    </source>
</evidence>
<evidence type="ECO:0000256" key="3">
    <source>
        <dbReference type="ARBA" id="ARBA00022737"/>
    </source>
</evidence>
<comment type="similarity">
    <text evidence="1">Belongs to the disease resistance NB-LRR family.</text>
</comment>
<feature type="domain" description="Disease resistance protein winged helix" evidence="10">
    <location>
        <begin position="452"/>
        <end position="519"/>
    </location>
</feature>
<dbReference type="InterPro" id="IPR002182">
    <property type="entry name" value="NB-ARC"/>
</dbReference>
<dbReference type="FunFam" id="3.40.50.300:FF:001091">
    <property type="entry name" value="Probable disease resistance protein At1g61300"/>
    <property type="match status" value="1"/>
</dbReference>
<dbReference type="InterPro" id="IPR058922">
    <property type="entry name" value="WHD_DRP"/>
</dbReference>
<keyword evidence="4" id="KW-0547">Nucleotide-binding</keyword>
<dbReference type="InterPro" id="IPR036388">
    <property type="entry name" value="WH-like_DNA-bd_sf"/>
</dbReference>
<dbReference type="InterPro" id="IPR027417">
    <property type="entry name" value="P-loop_NTPase"/>
</dbReference>
<evidence type="ECO:0000256" key="4">
    <source>
        <dbReference type="ARBA" id="ARBA00022741"/>
    </source>
</evidence>
<evidence type="ECO:0000256" key="7">
    <source>
        <dbReference type="SAM" id="Coils"/>
    </source>
</evidence>
<dbReference type="SUPFAM" id="SSF52047">
    <property type="entry name" value="RNI-like"/>
    <property type="match status" value="1"/>
</dbReference>
<keyword evidence="2" id="KW-0433">Leucine-rich repeat</keyword>
<dbReference type="Gene3D" id="1.10.8.430">
    <property type="entry name" value="Helical domain of apoptotic protease-activating factors"/>
    <property type="match status" value="1"/>
</dbReference>
<evidence type="ECO:0000256" key="6">
    <source>
        <dbReference type="ARBA" id="ARBA00022840"/>
    </source>
</evidence>
<dbReference type="PRINTS" id="PR00364">
    <property type="entry name" value="DISEASERSIST"/>
</dbReference>
<dbReference type="Proteomes" id="UP000636709">
    <property type="component" value="Unassembled WGS sequence"/>
</dbReference>
<feature type="domain" description="NB-ARC" evidence="8">
    <location>
        <begin position="193"/>
        <end position="363"/>
    </location>
</feature>
<evidence type="ECO:0000256" key="2">
    <source>
        <dbReference type="ARBA" id="ARBA00022614"/>
    </source>
</evidence>
<dbReference type="Pfam" id="PF23559">
    <property type="entry name" value="WHD_DRP"/>
    <property type="match status" value="1"/>
</dbReference>
<dbReference type="OrthoDB" id="1534087at2759"/>
<proteinExistence type="inferred from homology"/>
<dbReference type="GO" id="GO:0043531">
    <property type="term" value="F:ADP binding"/>
    <property type="evidence" value="ECO:0007669"/>
    <property type="project" value="InterPro"/>
</dbReference>
<dbReference type="Gene3D" id="3.40.50.300">
    <property type="entry name" value="P-loop containing nucleotide triphosphate hydrolases"/>
    <property type="match status" value="1"/>
</dbReference>
<dbReference type="EMBL" id="JACEFO010001915">
    <property type="protein sequence ID" value="KAF8694034.1"/>
    <property type="molecule type" value="Genomic_DNA"/>
</dbReference>
<evidence type="ECO:0000259" key="8">
    <source>
        <dbReference type="Pfam" id="PF00931"/>
    </source>
</evidence>
<gene>
    <name evidence="12" type="ORF">HU200_038484</name>
</gene>
<dbReference type="Pfam" id="PF00931">
    <property type="entry name" value="NB-ARC"/>
    <property type="match status" value="1"/>
</dbReference>
<dbReference type="Gene3D" id="1.20.5.4130">
    <property type="match status" value="1"/>
</dbReference>
<name>A0A835EJ50_9POAL</name>
<evidence type="ECO:0000313" key="13">
    <source>
        <dbReference type="Proteomes" id="UP000636709"/>
    </source>
</evidence>
<keyword evidence="13" id="KW-1185">Reference proteome</keyword>
<keyword evidence="6" id="KW-0067">ATP-binding</keyword>
<organism evidence="12 13">
    <name type="scientific">Digitaria exilis</name>
    <dbReference type="NCBI Taxonomy" id="1010633"/>
    <lineage>
        <taxon>Eukaryota</taxon>
        <taxon>Viridiplantae</taxon>
        <taxon>Streptophyta</taxon>
        <taxon>Embryophyta</taxon>
        <taxon>Tracheophyta</taxon>
        <taxon>Spermatophyta</taxon>
        <taxon>Magnoliopsida</taxon>
        <taxon>Liliopsida</taxon>
        <taxon>Poales</taxon>
        <taxon>Poaceae</taxon>
        <taxon>PACMAD clade</taxon>
        <taxon>Panicoideae</taxon>
        <taxon>Panicodae</taxon>
        <taxon>Paniceae</taxon>
        <taxon>Anthephorinae</taxon>
        <taxon>Digitaria</taxon>
    </lineage>
</organism>
<dbReference type="SUPFAM" id="SSF52540">
    <property type="entry name" value="P-loop containing nucleoside triphosphate hydrolases"/>
    <property type="match status" value="1"/>
</dbReference>
<evidence type="ECO:0000259" key="10">
    <source>
        <dbReference type="Pfam" id="PF23559"/>
    </source>
</evidence>
<dbReference type="AlphaFoldDB" id="A0A835EJ50"/>
<dbReference type="InterPro" id="IPR056789">
    <property type="entry name" value="LRR_R13L1-DRL21"/>
</dbReference>
<comment type="caution">
    <text evidence="12">The sequence shown here is derived from an EMBL/GenBank/DDBJ whole genome shotgun (WGS) entry which is preliminary data.</text>
</comment>
<evidence type="ECO:0000259" key="11">
    <source>
        <dbReference type="Pfam" id="PF25019"/>
    </source>
</evidence>
<keyword evidence="3" id="KW-0677">Repeat</keyword>
<protein>
    <submittedName>
        <fullName evidence="12">Uncharacterized protein</fullName>
    </submittedName>
</protein>
<dbReference type="GO" id="GO:0051707">
    <property type="term" value="P:response to other organism"/>
    <property type="evidence" value="ECO:0007669"/>
    <property type="project" value="UniProtKB-ARBA"/>
</dbReference>
<evidence type="ECO:0000259" key="9">
    <source>
        <dbReference type="Pfam" id="PF18052"/>
    </source>
</evidence>
<dbReference type="GO" id="GO:0005524">
    <property type="term" value="F:ATP binding"/>
    <property type="evidence" value="ECO:0007669"/>
    <property type="project" value="UniProtKB-KW"/>
</dbReference>
<dbReference type="Gene3D" id="3.80.10.10">
    <property type="entry name" value="Ribonuclease Inhibitor"/>
    <property type="match status" value="3"/>
</dbReference>
<feature type="domain" description="R13L1/DRL21-like LRR repeat region" evidence="11">
    <location>
        <begin position="672"/>
        <end position="804"/>
    </location>
</feature>